<comment type="caution">
    <text evidence="4">The sequence shown here is derived from an EMBL/GenBank/DDBJ whole genome shotgun (WGS) entry which is preliminary data.</text>
</comment>
<dbReference type="EMBL" id="BAAAQY010000001">
    <property type="protein sequence ID" value="GAA2223922.1"/>
    <property type="molecule type" value="Genomic_DNA"/>
</dbReference>
<name>A0ABN3D8F0_9MICO</name>
<evidence type="ECO:0000256" key="2">
    <source>
        <dbReference type="SAM" id="Phobius"/>
    </source>
</evidence>
<dbReference type="Proteomes" id="UP001500929">
    <property type="component" value="Unassembled WGS sequence"/>
</dbReference>
<gene>
    <name evidence="4" type="ORF">GCM10009851_03990</name>
</gene>
<evidence type="ECO:0000313" key="5">
    <source>
        <dbReference type="Proteomes" id="UP001500929"/>
    </source>
</evidence>
<evidence type="ECO:0000256" key="1">
    <source>
        <dbReference type="SAM" id="MobiDB-lite"/>
    </source>
</evidence>
<organism evidence="4 5">
    <name type="scientific">Herbiconiux moechotypicola</name>
    <dbReference type="NCBI Taxonomy" id="637393"/>
    <lineage>
        <taxon>Bacteria</taxon>
        <taxon>Bacillati</taxon>
        <taxon>Actinomycetota</taxon>
        <taxon>Actinomycetes</taxon>
        <taxon>Micrococcales</taxon>
        <taxon>Microbacteriaceae</taxon>
        <taxon>Herbiconiux</taxon>
    </lineage>
</organism>
<proteinExistence type="predicted"/>
<accession>A0ABN3D8F0</accession>
<keyword evidence="3" id="KW-0732">Signal</keyword>
<keyword evidence="2" id="KW-0812">Transmembrane</keyword>
<protein>
    <recommendedName>
        <fullName evidence="6">DUF916 domain-containing protein</fullName>
    </recommendedName>
</protein>
<sequence>MSRLRRLAAGLGSLALIAGVAGALGAGSAAAAAESTPDPAGVNLEVTVVPGNGSAPASPSPTTAPPASSTTTTIGGVTVVSGPVSSPVLEDDEYSLGGILYVSGLRTEYHPALDPLQGDLVLRFTVRNVSGSVIDSTARFWVTGPFGGELSSAEEVPVSGLKPDEKVVVATTLPGVGQWLFGTAHYTLTPPAEVEGVALEPLTRDTIVFLPPWFLLGVAALCGVGYVFVRVVRARYPRAEVSAPAGQGSPA</sequence>
<dbReference type="RefSeq" id="WP_259477665.1">
    <property type="nucleotide sequence ID" value="NZ_BAAAQY010000001.1"/>
</dbReference>
<evidence type="ECO:0000313" key="4">
    <source>
        <dbReference type="EMBL" id="GAA2223922.1"/>
    </source>
</evidence>
<feature type="signal peptide" evidence="3">
    <location>
        <begin position="1"/>
        <end position="31"/>
    </location>
</feature>
<feature type="chain" id="PRO_5046180363" description="DUF916 domain-containing protein" evidence="3">
    <location>
        <begin position="32"/>
        <end position="251"/>
    </location>
</feature>
<reference evidence="4 5" key="1">
    <citation type="journal article" date="2019" name="Int. J. Syst. Evol. Microbiol.">
        <title>The Global Catalogue of Microorganisms (GCM) 10K type strain sequencing project: providing services to taxonomists for standard genome sequencing and annotation.</title>
        <authorList>
            <consortium name="The Broad Institute Genomics Platform"/>
            <consortium name="The Broad Institute Genome Sequencing Center for Infectious Disease"/>
            <person name="Wu L."/>
            <person name="Ma J."/>
        </authorList>
    </citation>
    <scope>NUCLEOTIDE SEQUENCE [LARGE SCALE GENOMIC DNA]</scope>
    <source>
        <strain evidence="4 5">JCM 16117</strain>
    </source>
</reference>
<feature type="transmembrane region" description="Helical" evidence="2">
    <location>
        <begin position="210"/>
        <end position="229"/>
    </location>
</feature>
<evidence type="ECO:0000256" key="3">
    <source>
        <dbReference type="SAM" id="SignalP"/>
    </source>
</evidence>
<evidence type="ECO:0008006" key="6">
    <source>
        <dbReference type="Google" id="ProtNLM"/>
    </source>
</evidence>
<keyword evidence="2" id="KW-1133">Transmembrane helix</keyword>
<keyword evidence="5" id="KW-1185">Reference proteome</keyword>
<feature type="region of interest" description="Disordered" evidence="1">
    <location>
        <begin position="51"/>
        <end position="71"/>
    </location>
</feature>
<keyword evidence="2" id="KW-0472">Membrane</keyword>